<dbReference type="KEGG" id="mlut:JET14_11095"/>
<evidence type="ECO:0000256" key="5">
    <source>
        <dbReference type="SAM" id="MobiDB-lite"/>
    </source>
</evidence>
<dbReference type="Proteomes" id="UP000596083">
    <property type="component" value="Chromosome"/>
</dbReference>
<keyword evidence="2" id="KW-0479">Metal-binding</keyword>
<dbReference type="SUPFAM" id="SSF51316">
    <property type="entry name" value="Mss4-like"/>
    <property type="match status" value="1"/>
</dbReference>
<keyword evidence="4" id="KW-0456">Lyase</keyword>
<evidence type="ECO:0000256" key="2">
    <source>
        <dbReference type="ARBA" id="ARBA00022723"/>
    </source>
</evidence>
<proteinExistence type="inferred from homology"/>
<dbReference type="EMBL" id="CP066786">
    <property type="protein sequence ID" value="QQM28902.1"/>
    <property type="molecule type" value="Genomic_DNA"/>
</dbReference>
<dbReference type="PROSITE" id="PS51891">
    <property type="entry name" value="CENP_V_GFA"/>
    <property type="match status" value="1"/>
</dbReference>
<keyword evidence="3" id="KW-0862">Zinc</keyword>
<dbReference type="RefSeq" id="WP_200333551.1">
    <property type="nucleotide sequence ID" value="NZ_CP066786.1"/>
</dbReference>
<dbReference type="GO" id="GO:0046872">
    <property type="term" value="F:metal ion binding"/>
    <property type="evidence" value="ECO:0007669"/>
    <property type="project" value="UniProtKB-KW"/>
</dbReference>
<dbReference type="AlphaFoldDB" id="A0A7T7HGU9"/>
<evidence type="ECO:0000256" key="3">
    <source>
        <dbReference type="ARBA" id="ARBA00022833"/>
    </source>
</evidence>
<protein>
    <submittedName>
        <fullName evidence="7">GFA family protein</fullName>
    </submittedName>
</protein>
<accession>A0A7T7HGU9</accession>
<dbReference type="Pfam" id="PF04828">
    <property type="entry name" value="GFA"/>
    <property type="match status" value="1"/>
</dbReference>
<gene>
    <name evidence="7" type="ORF">JET14_11095</name>
</gene>
<name>A0A7T7HGU9_9HYPH</name>
<dbReference type="Gene3D" id="3.90.1590.10">
    <property type="entry name" value="glutathione-dependent formaldehyde- activating enzyme (gfa)"/>
    <property type="match status" value="1"/>
</dbReference>
<evidence type="ECO:0000256" key="4">
    <source>
        <dbReference type="ARBA" id="ARBA00023239"/>
    </source>
</evidence>
<evidence type="ECO:0000313" key="8">
    <source>
        <dbReference type="Proteomes" id="UP000596083"/>
    </source>
</evidence>
<evidence type="ECO:0000313" key="7">
    <source>
        <dbReference type="EMBL" id="QQM28902.1"/>
    </source>
</evidence>
<comment type="similarity">
    <text evidence="1">Belongs to the Gfa family.</text>
</comment>
<dbReference type="PANTHER" id="PTHR33337">
    <property type="entry name" value="GFA DOMAIN-CONTAINING PROTEIN"/>
    <property type="match status" value="1"/>
</dbReference>
<dbReference type="InterPro" id="IPR006913">
    <property type="entry name" value="CENP-V/GFA"/>
</dbReference>
<feature type="domain" description="CENP-V/GFA" evidence="6">
    <location>
        <begin position="6"/>
        <end position="134"/>
    </location>
</feature>
<reference evidence="7 8" key="1">
    <citation type="submission" date="2020-12" db="EMBL/GenBank/DDBJ databases">
        <authorList>
            <person name="Zheng R.K."/>
            <person name="Sun C.M."/>
        </authorList>
    </citation>
    <scope>NUCLEOTIDE SEQUENCE [LARGE SCALE GENOMIC DNA]</scope>
    <source>
        <strain evidence="7 8">ZRK001</strain>
    </source>
</reference>
<dbReference type="GO" id="GO:0016846">
    <property type="term" value="F:carbon-sulfur lyase activity"/>
    <property type="evidence" value="ECO:0007669"/>
    <property type="project" value="InterPro"/>
</dbReference>
<evidence type="ECO:0000259" key="6">
    <source>
        <dbReference type="PROSITE" id="PS51891"/>
    </source>
</evidence>
<sequence length="166" mass="17784">MTKPSFSGGCQCGAVRYRVEGALATPHLCHCRMCQKAAGNYFMPLASAENGAFSLTRGAPRWFFSSEFVKRGFCENCGTPLFFMTEGGDHISVTLGSLDDPAAVVPATQDGVEGRVTFFRDLPGLPERGTDRSDLPGGTEGVAASNRQHPDHDTEQWPPVNEADAG</sequence>
<feature type="region of interest" description="Disordered" evidence="5">
    <location>
        <begin position="120"/>
        <end position="166"/>
    </location>
</feature>
<evidence type="ECO:0000256" key="1">
    <source>
        <dbReference type="ARBA" id="ARBA00005495"/>
    </source>
</evidence>
<organism evidence="7 8">
    <name type="scientific">Martelella lutilitoris</name>
    <dbReference type="NCBI Taxonomy" id="2583532"/>
    <lineage>
        <taxon>Bacteria</taxon>
        <taxon>Pseudomonadati</taxon>
        <taxon>Pseudomonadota</taxon>
        <taxon>Alphaproteobacteria</taxon>
        <taxon>Hyphomicrobiales</taxon>
        <taxon>Aurantimonadaceae</taxon>
        <taxon>Martelella</taxon>
    </lineage>
</organism>
<dbReference type="InterPro" id="IPR011057">
    <property type="entry name" value="Mss4-like_sf"/>
</dbReference>
<dbReference type="PANTHER" id="PTHR33337:SF40">
    <property type="entry name" value="CENP-V_GFA DOMAIN-CONTAINING PROTEIN-RELATED"/>
    <property type="match status" value="1"/>
</dbReference>